<dbReference type="InterPro" id="IPR006642">
    <property type="entry name" value="Rad18_UBZ4"/>
</dbReference>
<dbReference type="GO" id="GO:0006513">
    <property type="term" value="P:protein monoubiquitination"/>
    <property type="evidence" value="ECO:0007669"/>
    <property type="project" value="InterPro"/>
</dbReference>
<comment type="subunit">
    <text evidence="17 20">Interacts with E2 UBC2, forming a complex with ubiquitin ligase activity.</text>
</comment>
<protein>
    <recommendedName>
        <fullName evidence="6 20">Postreplication repair E3 ubiquitin-protein ligase RAD18</fullName>
        <ecNumber evidence="5 20">2.3.2.27</ecNumber>
    </recommendedName>
    <alternativeName>
        <fullName evidence="20">RING-type E3 ubiquitin transferase RAD18</fullName>
    </alternativeName>
</protein>
<comment type="pathway">
    <text evidence="3 20">Protein modification; protein ubiquitination.</text>
</comment>
<keyword evidence="26" id="KW-1185">Reference proteome</keyword>
<dbReference type="GO" id="GO:0097505">
    <property type="term" value="C:Rad6-Rad18 complex"/>
    <property type="evidence" value="ECO:0007669"/>
    <property type="project" value="TreeGrafter"/>
</dbReference>
<evidence type="ECO:0000256" key="8">
    <source>
        <dbReference type="ARBA" id="ARBA00022723"/>
    </source>
</evidence>
<dbReference type="RefSeq" id="XP_013325862.1">
    <property type="nucleotide sequence ID" value="XM_013470408.1"/>
</dbReference>
<dbReference type="EC" id="2.3.2.27" evidence="5 20"/>
<dbReference type="SUPFAM" id="SSF57850">
    <property type="entry name" value="RING/U-box"/>
    <property type="match status" value="1"/>
</dbReference>
<comment type="catalytic activity">
    <reaction evidence="1 20">
        <text>S-ubiquitinyl-[E2 ubiquitin-conjugating enzyme]-L-cysteine + [acceptor protein]-L-lysine = [E2 ubiquitin-conjugating enzyme]-L-cysteine + N(6)-ubiquitinyl-[acceptor protein]-L-lysine.</text>
        <dbReference type="EC" id="2.3.2.27"/>
    </reaction>
</comment>
<dbReference type="PROSITE" id="PS50800">
    <property type="entry name" value="SAP"/>
    <property type="match status" value="1"/>
</dbReference>
<evidence type="ECO:0000256" key="15">
    <source>
        <dbReference type="ARBA" id="ARBA00023242"/>
    </source>
</evidence>
<evidence type="ECO:0000256" key="9">
    <source>
        <dbReference type="ARBA" id="ARBA00022763"/>
    </source>
</evidence>
<dbReference type="GO" id="GO:0008270">
    <property type="term" value="F:zinc ion binding"/>
    <property type="evidence" value="ECO:0007669"/>
    <property type="project" value="UniProtKB-KW"/>
</dbReference>
<evidence type="ECO:0000256" key="7">
    <source>
        <dbReference type="ARBA" id="ARBA00022679"/>
    </source>
</evidence>
<dbReference type="PANTHER" id="PTHR14134:SF2">
    <property type="entry name" value="E3 UBIQUITIN-PROTEIN LIGASE RAD18"/>
    <property type="match status" value="1"/>
</dbReference>
<evidence type="ECO:0000259" key="24">
    <source>
        <dbReference type="PROSITE" id="PS51908"/>
    </source>
</evidence>
<accession>A0A0F4YMD0</accession>
<evidence type="ECO:0000256" key="16">
    <source>
        <dbReference type="ARBA" id="ARBA00054102"/>
    </source>
</evidence>
<evidence type="ECO:0000259" key="22">
    <source>
        <dbReference type="PROSITE" id="PS50089"/>
    </source>
</evidence>
<dbReference type="UniPathway" id="UPA00143"/>
<keyword evidence="9 19" id="KW-0227">DNA damage</keyword>
<keyword evidence="12 20" id="KW-0862">Zinc</keyword>
<organism evidence="25 26">
    <name type="scientific">Rasamsonia emersonii (strain ATCC 16479 / CBS 393.64 / IMI 116815)</name>
    <dbReference type="NCBI Taxonomy" id="1408163"/>
    <lineage>
        <taxon>Eukaryota</taxon>
        <taxon>Fungi</taxon>
        <taxon>Dikarya</taxon>
        <taxon>Ascomycota</taxon>
        <taxon>Pezizomycotina</taxon>
        <taxon>Eurotiomycetes</taxon>
        <taxon>Eurotiomycetidae</taxon>
        <taxon>Eurotiales</taxon>
        <taxon>Trichocomaceae</taxon>
        <taxon>Rasamsonia</taxon>
    </lineage>
</organism>
<evidence type="ECO:0000256" key="18">
    <source>
        <dbReference type="PROSITE-ProRule" id="PRU00175"/>
    </source>
</evidence>
<evidence type="ECO:0000256" key="11">
    <source>
        <dbReference type="ARBA" id="ARBA00022786"/>
    </source>
</evidence>
<evidence type="ECO:0000256" key="2">
    <source>
        <dbReference type="ARBA" id="ARBA00004123"/>
    </source>
</evidence>
<keyword evidence="11 20" id="KW-0833">Ubl conjugation pathway</keyword>
<evidence type="ECO:0000256" key="21">
    <source>
        <dbReference type="SAM" id="MobiDB-lite"/>
    </source>
</evidence>
<feature type="domain" description="SAP" evidence="23">
    <location>
        <begin position="239"/>
        <end position="273"/>
    </location>
</feature>
<dbReference type="Gene3D" id="3.30.40.10">
    <property type="entry name" value="Zinc/RING finger domain, C3HC4 (zinc finger)"/>
    <property type="match status" value="1"/>
</dbReference>
<evidence type="ECO:0000256" key="14">
    <source>
        <dbReference type="ARBA" id="ARBA00023204"/>
    </source>
</evidence>
<evidence type="ECO:0000256" key="17">
    <source>
        <dbReference type="ARBA" id="ARBA00066140"/>
    </source>
</evidence>
<evidence type="ECO:0000256" key="1">
    <source>
        <dbReference type="ARBA" id="ARBA00000900"/>
    </source>
</evidence>
<comment type="similarity">
    <text evidence="4 20">Belongs to the RAD18 family.</text>
</comment>
<dbReference type="PANTHER" id="PTHR14134">
    <property type="entry name" value="E3 UBIQUITIN-PROTEIN LIGASE RAD18"/>
    <property type="match status" value="1"/>
</dbReference>
<dbReference type="InterPro" id="IPR004580">
    <property type="entry name" value="Rad18_fungi"/>
</dbReference>
<keyword evidence="15 20" id="KW-0539">Nucleus</keyword>
<dbReference type="PROSITE" id="PS50089">
    <property type="entry name" value="ZF_RING_2"/>
    <property type="match status" value="1"/>
</dbReference>
<dbReference type="InterPro" id="IPR017907">
    <property type="entry name" value="Znf_RING_CS"/>
</dbReference>
<dbReference type="InterPro" id="IPR039577">
    <property type="entry name" value="Rad18"/>
</dbReference>
<evidence type="ECO:0000256" key="3">
    <source>
        <dbReference type="ARBA" id="ARBA00004906"/>
    </source>
</evidence>
<dbReference type="EMBL" id="LASV01000365">
    <property type="protein sequence ID" value="KKA19250.1"/>
    <property type="molecule type" value="Genomic_DNA"/>
</dbReference>
<dbReference type="AlphaFoldDB" id="A0A0F4YMD0"/>
<evidence type="ECO:0000256" key="13">
    <source>
        <dbReference type="ARBA" id="ARBA00023125"/>
    </source>
</evidence>
<dbReference type="NCBIfam" id="TIGR00599">
    <property type="entry name" value="rad18"/>
    <property type="match status" value="1"/>
</dbReference>
<dbReference type="GO" id="GO:0003697">
    <property type="term" value="F:single-stranded DNA binding"/>
    <property type="evidence" value="ECO:0007669"/>
    <property type="project" value="UniProtKB-UniRule"/>
</dbReference>
<dbReference type="SMART" id="SM00734">
    <property type="entry name" value="ZnF_Rad18"/>
    <property type="match status" value="1"/>
</dbReference>
<dbReference type="GO" id="GO:0061630">
    <property type="term" value="F:ubiquitin protein ligase activity"/>
    <property type="evidence" value="ECO:0007669"/>
    <property type="project" value="UniProtKB-UniRule"/>
</dbReference>
<reference evidence="25 26" key="1">
    <citation type="submission" date="2015-04" db="EMBL/GenBank/DDBJ databases">
        <authorList>
            <person name="Heijne W.H."/>
            <person name="Fedorova N.D."/>
            <person name="Nierman W.C."/>
            <person name="Vollebregt A.W."/>
            <person name="Zhao Z."/>
            <person name="Wu L."/>
            <person name="Kumar M."/>
            <person name="Stam H."/>
            <person name="van den Berg M.A."/>
            <person name="Pel H.J."/>
        </authorList>
    </citation>
    <scope>NUCLEOTIDE SEQUENCE [LARGE SCALE GENOMIC DNA]</scope>
    <source>
        <strain evidence="25 26">CBS 393.64</strain>
    </source>
</reference>
<dbReference type="PROSITE" id="PS51908">
    <property type="entry name" value="ZF_UBZ4"/>
    <property type="match status" value="1"/>
</dbReference>
<name>A0A0F4YMD0_RASE3</name>
<dbReference type="InterPro" id="IPR001841">
    <property type="entry name" value="Znf_RING"/>
</dbReference>
<dbReference type="SMART" id="SM00184">
    <property type="entry name" value="RING"/>
    <property type="match status" value="1"/>
</dbReference>
<feature type="region of interest" description="Disordered" evidence="21">
    <location>
        <begin position="345"/>
        <end position="425"/>
    </location>
</feature>
<feature type="compositionally biased region" description="Low complexity" evidence="21">
    <location>
        <begin position="364"/>
        <end position="381"/>
    </location>
</feature>
<evidence type="ECO:0000256" key="19">
    <source>
        <dbReference type="PROSITE-ProRule" id="PRU01256"/>
    </source>
</evidence>
<dbReference type="FunFam" id="3.30.40.10:FF:000172">
    <property type="entry name" value="E3 ubiquitin-protein ligase RAD18"/>
    <property type="match status" value="1"/>
</dbReference>
<dbReference type="SMART" id="SM00513">
    <property type="entry name" value="SAP"/>
    <property type="match status" value="1"/>
</dbReference>
<feature type="region of interest" description="Disordered" evidence="21">
    <location>
        <begin position="100"/>
        <end position="169"/>
    </location>
</feature>
<dbReference type="PROSITE" id="PS00518">
    <property type="entry name" value="ZF_RING_1"/>
    <property type="match status" value="1"/>
</dbReference>
<dbReference type="Proteomes" id="UP000053958">
    <property type="component" value="Unassembled WGS sequence"/>
</dbReference>
<evidence type="ECO:0000256" key="4">
    <source>
        <dbReference type="ARBA" id="ARBA00009506"/>
    </source>
</evidence>
<dbReference type="InterPro" id="IPR013083">
    <property type="entry name" value="Znf_RING/FYVE/PHD"/>
</dbReference>
<evidence type="ECO:0000256" key="12">
    <source>
        <dbReference type="ARBA" id="ARBA00022833"/>
    </source>
</evidence>
<feature type="region of interest" description="Disordered" evidence="21">
    <location>
        <begin position="204"/>
        <end position="231"/>
    </location>
</feature>
<evidence type="ECO:0000256" key="20">
    <source>
        <dbReference type="RuleBase" id="RU368093"/>
    </source>
</evidence>
<comment type="function">
    <text evidence="16 20">E3 RING-finger protein, member of the UBC2/RAD6 epistasis group. Associates to the E2 ubiquitin conjugating enzyme UBC2/RAD6 to form the UBC2-RAD18 ubiquitin ligase complex involved in postreplicative repair (PRR) of damaged DNA.</text>
</comment>
<dbReference type="GeneID" id="25319074"/>
<dbReference type="InterPro" id="IPR003034">
    <property type="entry name" value="SAP_dom"/>
</dbReference>
<evidence type="ECO:0000313" key="25">
    <source>
        <dbReference type="EMBL" id="KKA19250.1"/>
    </source>
</evidence>
<dbReference type="OrthoDB" id="9049620at2759"/>
<feature type="domain" description="RING-type" evidence="22">
    <location>
        <begin position="30"/>
        <end position="68"/>
    </location>
</feature>
<dbReference type="GO" id="GO:0006281">
    <property type="term" value="P:DNA repair"/>
    <property type="evidence" value="ECO:0007669"/>
    <property type="project" value="UniProtKB-KW"/>
</dbReference>
<gene>
    <name evidence="25" type="ORF">T310_6789</name>
</gene>
<keyword evidence="14 19" id="KW-0234">DNA repair</keyword>
<comment type="subcellular location">
    <subcellularLocation>
        <location evidence="2 20">Nucleus</location>
    </subcellularLocation>
</comment>
<dbReference type="Pfam" id="PF13923">
    <property type="entry name" value="zf-C3HC4_2"/>
    <property type="match status" value="1"/>
</dbReference>
<dbReference type="GO" id="GO:0005634">
    <property type="term" value="C:nucleus"/>
    <property type="evidence" value="ECO:0007669"/>
    <property type="project" value="UniProtKB-SubCell"/>
</dbReference>
<keyword evidence="7 20" id="KW-0808">Transferase</keyword>
<comment type="caution">
    <text evidence="25">The sequence shown here is derived from an EMBL/GenBank/DDBJ whole genome shotgun (WGS) entry which is preliminary data.</text>
</comment>
<evidence type="ECO:0000259" key="23">
    <source>
        <dbReference type="PROSITE" id="PS50800"/>
    </source>
</evidence>
<evidence type="ECO:0000256" key="5">
    <source>
        <dbReference type="ARBA" id="ARBA00012483"/>
    </source>
</evidence>
<feature type="domain" description="UBZ4-type" evidence="24">
    <location>
        <begin position="179"/>
        <end position="206"/>
    </location>
</feature>
<keyword evidence="13 20" id="KW-0238">DNA-binding</keyword>
<dbReference type="STRING" id="1408163.A0A0F4YMD0"/>
<evidence type="ECO:0000256" key="6">
    <source>
        <dbReference type="ARBA" id="ARBA00015551"/>
    </source>
</evidence>
<evidence type="ECO:0000256" key="10">
    <source>
        <dbReference type="ARBA" id="ARBA00022771"/>
    </source>
</evidence>
<feature type="compositionally biased region" description="Polar residues" evidence="21">
    <location>
        <begin position="207"/>
        <end position="227"/>
    </location>
</feature>
<proteinExistence type="inferred from homology"/>
<sequence>MDSSFDIPDSTDWLNTPLSLVAPLESALRCQVCKDFFDNPVITSCCHTFCSLCIRRCLSTEGKCPACRSPDQELKLRRNWAVQEIVDSFKNARPSVLSLAREKASSAAQEGREEDDDDLEQPAAKKRRLDRPDEPNGIQSERRRTRSQRQRSTENQVPAAEYEVIEDSADEDYVPDDGLVACPICNRRMKNEAVFSHLDVCKGPQEPSKTSKATGSFPIGSQASRNTAKPPERLPAINYSILKEGELRKKLRNLGIPDWGPRPLLQRRHTEWMNLWNANCDAKVPKSKKELLRELDIWERTQGGLASTSQSGSNAVMRKDFDTAAWSASHDDDFKKLIESARKRSNAIGGRPANPQPPAGQQGGEESSLNASSEVSAAEAPSSEHKDEVTATEQSIPLPGEKLSQEAGPNDQESGQNQILDAPVA</sequence>
<keyword evidence="8 20" id="KW-0479">Metal-binding</keyword>
<evidence type="ECO:0000313" key="26">
    <source>
        <dbReference type="Proteomes" id="UP000053958"/>
    </source>
</evidence>
<keyword evidence="10 18" id="KW-0863">Zinc-finger</keyword>
<dbReference type="GO" id="GO:0006301">
    <property type="term" value="P:DNA damage tolerance"/>
    <property type="evidence" value="ECO:0007669"/>
    <property type="project" value="InterPro"/>
</dbReference>